<feature type="region of interest" description="Disordered" evidence="1">
    <location>
        <begin position="38"/>
        <end position="58"/>
    </location>
</feature>
<comment type="caution">
    <text evidence="2">The sequence shown here is derived from an EMBL/GenBank/DDBJ whole genome shotgun (WGS) entry which is preliminary data.</text>
</comment>
<feature type="compositionally biased region" description="Pro residues" evidence="1">
    <location>
        <begin position="153"/>
        <end position="165"/>
    </location>
</feature>
<organism evidence="2 3">
    <name type="scientific">Ephemerocybe angulata</name>
    <dbReference type="NCBI Taxonomy" id="980116"/>
    <lineage>
        <taxon>Eukaryota</taxon>
        <taxon>Fungi</taxon>
        <taxon>Dikarya</taxon>
        <taxon>Basidiomycota</taxon>
        <taxon>Agaricomycotina</taxon>
        <taxon>Agaricomycetes</taxon>
        <taxon>Agaricomycetidae</taxon>
        <taxon>Agaricales</taxon>
        <taxon>Agaricineae</taxon>
        <taxon>Psathyrellaceae</taxon>
        <taxon>Ephemerocybe</taxon>
    </lineage>
</organism>
<reference evidence="2 3" key="1">
    <citation type="submission" date="2020-07" db="EMBL/GenBank/DDBJ databases">
        <title>Comparative genomics of pyrophilous fungi reveals a link between fire events and developmental genes.</title>
        <authorList>
            <consortium name="DOE Joint Genome Institute"/>
            <person name="Steindorff A.S."/>
            <person name="Carver A."/>
            <person name="Calhoun S."/>
            <person name="Stillman K."/>
            <person name="Liu H."/>
            <person name="Lipzen A."/>
            <person name="Pangilinan J."/>
            <person name="Labutti K."/>
            <person name="Bruns T.D."/>
            <person name="Grigoriev I.V."/>
        </authorList>
    </citation>
    <scope>NUCLEOTIDE SEQUENCE [LARGE SCALE GENOMIC DNA]</scope>
    <source>
        <strain evidence="2 3">CBS 144469</strain>
    </source>
</reference>
<feature type="region of interest" description="Disordered" evidence="1">
    <location>
        <begin position="1"/>
        <end position="25"/>
    </location>
</feature>
<name>A0A8H6LW32_9AGAR</name>
<evidence type="ECO:0000313" key="2">
    <source>
        <dbReference type="EMBL" id="KAF6743316.1"/>
    </source>
</evidence>
<accession>A0A8H6LW32</accession>
<evidence type="ECO:0000256" key="1">
    <source>
        <dbReference type="SAM" id="MobiDB-lite"/>
    </source>
</evidence>
<protein>
    <submittedName>
        <fullName evidence="2">Uncharacterized protein</fullName>
    </submittedName>
</protein>
<keyword evidence="3" id="KW-1185">Reference proteome</keyword>
<feature type="region of interest" description="Disordered" evidence="1">
    <location>
        <begin position="144"/>
        <end position="165"/>
    </location>
</feature>
<gene>
    <name evidence="2" type="ORF">DFP72DRAFT_130961</name>
</gene>
<evidence type="ECO:0000313" key="3">
    <source>
        <dbReference type="Proteomes" id="UP000521943"/>
    </source>
</evidence>
<dbReference type="AlphaFoldDB" id="A0A8H6LW32"/>
<dbReference type="EMBL" id="JACGCI010000148">
    <property type="protein sequence ID" value="KAF6743316.1"/>
    <property type="molecule type" value="Genomic_DNA"/>
</dbReference>
<proteinExistence type="predicted"/>
<dbReference type="Proteomes" id="UP000521943">
    <property type="component" value="Unassembled WGS sequence"/>
</dbReference>
<sequence>MSRCSHRQRDENRHRTLPSTLSERPSAASLHLLDAFPSRSPAHQPARREQSSWTAPSSPMMSYRHIACLSWRFAMLSPCSAFALHLSHGHTCLIYLPTPLFIMIAPVSRQTWIRRAGYASHSLSRHVSAPWPDRCMSCPRQAGYARSASPRSRPAPAPSFPSLPSQPFPPRSLGCTSPCHGLYSCM</sequence>